<feature type="transmembrane region" description="Helical" evidence="1">
    <location>
        <begin position="112"/>
        <end position="130"/>
    </location>
</feature>
<keyword evidence="1" id="KW-0472">Membrane</keyword>
<accession>A0A2M9BZN6</accession>
<keyword evidence="1" id="KW-0812">Transmembrane</keyword>
<gene>
    <name evidence="2" type="ORF">CLV54_1219</name>
</gene>
<dbReference type="EMBL" id="PGFB01000002">
    <property type="protein sequence ID" value="PJJ63549.1"/>
    <property type="molecule type" value="Genomic_DNA"/>
</dbReference>
<keyword evidence="1" id="KW-1133">Transmembrane helix</keyword>
<evidence type="ECO:0000313" key="2">
    <source>
        <dbReference type="EMBL" id="PJJ63549.1"/>
    </source>
</evidence>
<feature type="transmembrane region" description="Helical" evidence="1">
    <location>
        <begin position="37"/>
        <end position="60"/>
    </location>
</feature>
<feature type="transmembrane region" description="Helical" evidence="1">
    <location>
        <begin position="201"/>
        <end position="219"/>
    </location>
</feature>
<dbReference type="RefSeq" id="WP_100344033.1">
    <property type="nucleotide sequence ID" value="NZ_PGFB01000002.1"/>
</dbReference>
<dbReference type="Proteomes" id="UP000230161">
    <property type="component" value="Unassembled WGS sequence"/>
</dbReference>
<protein>
    <submittedName>
        <fullName evidence="2">Sap-like sulfolipid-1-addressing protein</fullName>
    </submittedName>
</protein>
<dbReference type="InterPro" id="IPR021315">
    <property type="entry name" value="Gap/Sap"/>
</dbReference>
<dbReference type="AlphaFoldDB" id="A0A2M9BZN6"/>
<sequence length="222" mass="23050">MTAVIGHLLPIALAVALSTIPITATILVLLSPAKPRVSIALLAGWTAGIAGLAVVFTLGFKLIPSTSAADNSTILAVIELIVGAALVVFAIVDWRRRLHQAKKEGTPAWMRVLGTLSWWQALGVGLVLTLRPKGLLLSIAAGAEVGNAGLAVPEGAIAIAIYTLVGVSTVAIPVIARLVARERMEKPLTEVRGWITRNSGTVMLVVVLMTGVVIIGSGLSHL</sequence>
<organism evidence="2 3">
    <name type="scientific">Compostimonas suwonensis</name>
    <dbReference type="NCBI Taxonomy" id="1048394"/>
    <lineage>
        <taxon>Bacteria</taxon>
        <taxon>Bacillati</taxon>
        <taxon>Actinomycetota</taxon>
        <taxon>Actinomycetes</taxon>
        <taxon>Micrococcales</taxon>
        <taxon>Microbacteriaceae</taxon>
        <taxon>Compostimonas</taxon>
    </lineage>
</organism>
<evidence type="ECO:0000256" key="1">
    <source>
        <dbReference type="SAM" id="Phobius"/>
    </source>
</evidence>
<dbReference type="Pfam" id="PF11139">
    <property type="entry name" value="SfLAP"/>
    <property type="match status" value="1"/>
</dbReference>
<keyword evidence="3" id="KW-1185">Reference proteome</keyword>
<dbReference type="OrthoDB" id="4462109at2"/>
<comment type="caution">
    <text evidence="2">The sequence shown here is derived from an EMBL/GenBank/DDBJ whole genome shotgun (WGS) entry which is preliminary data.</text>
</comment>
<feature type="transmembrane region" description="Helical" evidence="1">
    <location>
        <begin position="156"/>
        <end position="180"/>
    </location>
</feature>
<feature type="transmembrane region" description="Helical" evidence="1">
    <location>
        <begin position="72"/>
        <end position="92"/>
    </location>
</feature>
<proteinExistence type="predicted"/>
<feature type="transmembrane region" description="Helical" evidence="1">
    <location>
        <begin position="6"/>
        <end position="30"/>
    </location>
</feature>
<reference evidence="2 3" key="1">
    <citation type="submission" date="2017-11" db="EMBL/GenBank/DDBJ databases">
        <title>Genomic Encyclopedia of Archaeal and Bacterial Type Strains, Phase II (KMG-II): From Individual Species to Whole Genera.</title>
        <authorList>
            <person name="Goeker M."/>
        </authorList>
    </citation>
    <scope>NUCLEOTIDE SEQUENCE [LARGE SCALE GENOMIC DNA]</scope>
    <source>
        <strain evidence="2 3">DSM 25625</strain>
    </source>
</reference>
<evidence type="ECO:0000313" key="3">
    <source>
        <dbReference type="Proteomes" id="UP000230161"/>
    </source>
</evidence>
<name>A0A2M9BZN6_9MICO</name>